<evidence type="ECO:0000256" key="2">
    <source>
        <dbReference type="ARBA" id="ARBA00023125"/>
    </source>
</evidence>
<keyword evidence="1" id="KW-0805">Transcription regulation</keyword>
<proteinExistence type="predicted"/>
<dbReference type="EMBL" id="ABWP01000051">
    <property type="protein sequence ID" value="EEA85112.1"/>
    <property type="molecule type" value="Genomic_DNA"/>
</dbReference>
<dbReference type="HOGENOM" id="CLU_083287_27_4_9"/>
<dbReference type="eggNOG" id="COG1846">
    <property type="taxonomic scope" value="Bacteria"/>
</dbReference>
<protein>
    <submittedName>
        <fullName evidence="5">Transcriptional regulator, MarR family</fullName>
    </submittedName>
</protein>
<evidence type="ECO:0000256" key="1">
    <source>
        <dbReference type="ARBA" id="ARBA00023015"/>
    </source>
</evidence>
<accession>B6FZA9</accession>
<keyword evidence="2" id="KW-0238">DNA-binding</keyword>
<dbReference type="InterPro" id="IPR000835">
    <property type="entry name" value="HTH_MarR-typ"/>
</dbReference>
<dbReference type="Gene3D" id="1.10.10.10">
    <property type="entry name" value="Winged helix-like DNA-binding domain superfamily/Winged helix DNA-binding domain"/>
    <property type="match status" value="1"/>
</dbReference>
<dbReference type="OrthoDB" id="327696at2"/>
<reference evidence="5 6" key="2">
    <citation type="submission" date="2008-10" db="EMBL/GenBank/DDBJ databases">
        <title>Draft genome sequence of Clostridium hiranonis (DSM 13275).</title>
        <authorList>
            <person name="Sudarsanam P."/>
            <person name="Ley R."/>
            <person name="Guruge J."/>
            <person name="Turnbaugh P.J."/>
            <person name="Mahowald M."/>
            <person name="Liep D."/>
            <person name="Gordon J."/>
        </authorList>
    </citation>
    <scope>NUCLEOTIDE SEQUENCE [LARGE SCALE GENOMIC DNA]</scope>
    <source>
        <strain evidence="5 6">DSM 13275</strain>
    </source>
</reference>
<comment type="caution">
    <text evidence="5">The sequence shown here is derived from an EMBL/GenBank/DDBJ whole genome shotgun (WGS) entry which is preliminary data.</text>
</comment>
<dbReference type="InterPro" id="IPR036388">
    <property type="entry name" value="WH-like_DNA-bd_sf"/>
</dbReference>
<dbReference type="Proteomes" id="UP000003178">
    <property type="component" value="Unassembled WGS sequence"/>
</dbReference>
<dbReference type="RefSeq" id="WP_006440134.1">
    <property type="nucleotide sequence ID" value="NZ_DS995356.1"/>
</dbReference>
<dbReference type="PROSITE" id="PS50995">
    <property type="entry name" value="HTH_MARR_2"/>
    <property type="match status" value="1"/>
</dbReference>
<dbReference type="InterPro" id="IPR036390">
    <property type="entry name" value="WH_DNA-bd_sf"/>
</dbReference>
<sequence length="147" mass="17230">MEDRDLSIMLLKNIHVFHSIVKVIVSERNESRILTERQFFALKKMAEIDKMELKNLSKVLHVSTSSLCILLNKLVEQGYVYREEDKKDRRNTFYGITEKGSEVLEIEKADILKIINKKIELIDEDKREDLYKALDLVFDTLIGTLNN</sequence>
<evidence type="ECO:0000313" key="6">
    <source>
        <dbReference type="Proteomes" id="UP000003178"/>
    </source>
</evidence>
<dbReference type="Pfam" id="PF01047">
    <property type="entry name" value="MarR"/>
    <property type="match status" value="1"/>
</dbReference>
<evidence type="ECO:0000256" key="3">
    <source>
        <dbReference type="ARBA" id="ARBA00023163"/>
    </source>
</evidence>
<dbReference type="SMART" id="SM00347">
    <property type="entry name" value="HTH_MARR"/>
    <property type="match status" value="1"/>
</dbReference>
<dbReference type="AlphaFoldDB" id="B6FZA9"/>
<dbReference type="STRING" id="500633.CLOHIR_01213"/>
<dbReference type="SUPFAM" id="SSF46785">
    <property type="entry name" value="Winged helix' DNA-binding domain"/>
    <property type="match status" value="1"/>
</dbReference>
<dbReference type="GO" id="GO:0003677">
    <property type="term" value="F:DNA binding"/>
    <property type="evidence" value="ECO:0007669"/>
    <property type="project" value="UniProtKB-KW"/>
</dbReference>
<keyword evidence="3" id="KW-0804">Transcription</keyword>
<name>B6FZA9_PEPHT</name>
<evidence type="ECO:0000259" key="4">
    <source>
        <dbReference type="PROSITE" id="PS50995"/>
    </source>
</evidence>
<dbReference type="GO" id="GO:0003700">
    <property type="term" value="F:DNA-binding transcription factor activity"/>
    <property type="evidence" value="ECO:0007669"/>
    <property type="project" value="InterPro"/>
</dbReference>
<evidence type="ECO:0000313" key="5">
    <source>
        <dbReference type="EMBL" id="EEA85112.1"/>
    </source>
</evidence>
<reference evidence="5 6" key="1">
    <citation type="submission" date="2008-09" db="EMBL/GenBank/DDBJ databases">
        <authorList>
            <person name="Fulton L."/>
            <person name="Clifton S."/>
            <person name="Fulton B."/>
            <person name="Xu J."/>
            <person name="Minx P."/>
            <person name="Pepin K.H."/>
            <person name="Johnson M."/>
            <person name="Thiruvilangam P."/>
            <person name="Bhonagiri V."/>
            <person name="Nash W.E."/>
            <person name="Mardis E.R."/>
            <person name="Wilson R.K."/>
        </authorList>
    </citation>
    <scope>NUCLEOTIDE SEQUENCE [LARGE SCALE GENOMIC DNA]</scope>
    <source>
        <strain evidence="5 6">DSM 13275</strain>
    </source>
</reference>
<dbReference type="PANTHER" id="PTHR42756">
    <property type="entry name" value="TRANSCRIPTIONAL REGULATOR, MARR"/>
    <property type="match status" value="1"/>
</dbReference>
<gene>
    <name evidence="5" type="ORF">CLOHIR_01213</name>
</gene>
<feature type="domain" description="HTH marR-type" evidence="4">
    <location>
        <begin position="3"/>
        <end position="139"/>
    </location>
</feature>
<keyword evidence="6" id="KW-1185">Reference proteome</keyword>
<dbReference type="PANTHER" id="PTHR42756:SF1">
    <property type="entry name" value="TRANSCRIPTIONAL REPRESSOR OF EMRAB OPERON"/>
    <property type="match status" value="1"/>
</dbReference>
<organism evidence="5 6">
    <name type="scientific">Peptacetobacter hiranonis (strain DSM 13275 / JCM 10541 / KCTC 15199 / TO-931)</name>
    <name type="common">Clostridium hiranonis</name>
    <dbReference type="NCBI Taxonomy" id="500633"/>
    <lineage>
        <taxon>Bacteria</taxon>
        <taxon>Bacillati</taxon>
        <taxon>Bacillota</taxon>
        <taxon>Clostridia</taxon>
        <taxon>Peptostreptococcales</taxon>
        <taxon>Peptostreptococcaceae</taxon>
        <taxon>Peptacetobacter</taxon>
    </lineage>
</organism>